<comment type="caution">
    <text evidence="2">The sequence shown here is derived from an EMBL/GenBank/DDBJ whole genome shotgun (WGS) entry which is preliminary data.</text>
</comment>
<feature type="compositionally biased region" description="Basic and acidic residues" evidence="1">
    <location>
        <begin position="285"/>
        <end position="302"/>
    </location>
</feature>
<evidence type="ECO:0000313" key="3">
    <source>
        <dbReference type="Proteomes" id="UP001485043"/>
    </source>
</evidence>
<dbReference type="AlphaFoldDB" id="A0AAW1SS05"/>
<dbReference type="EMBL" id="JALJOV010001049">
    <property type="protein sequence ID" value="KAK9855746.1"/>
    <property type="molecule type" value="Genomic_DNA"/>
</dbReference>
<evidence type="ECO:0000256" key="1">
    <source>
        <dbReference type="SAM" id="MobiDB-lite"/>
    </source>
</evidence>
<feature type="region of interest" description="Disordered" evidence="1">
    <location>
        <begin position="204"/>
        <end position="251"/>
    </location>
</feature>
<accession>A0AAW1SS05</accession>
<proteinExistence type="predicted"/>
<name>A0AAW1SS05_9CHLO</name>
<gene>
    <name evidence="2" type="ORF">WJX84_006346</name>
</gene>
<protein>
    <submittedName>
        <fullName evidence="2">Uncharacterized protein</fullName>
    </submittedName>
</protein>
<organism evidence="2 3">
    <name type="scientific">Apatococcus fuscideae</name>
    <dbReference type="NCBI Taxonomy" id="2026836"/>
    <lineage>
        <taxon>Eukaryota</taxon>
        <taxon>Viridiplantae</taxon>
        <taxon>Chlorophyta</taxon>
        <taxon>core chlorophytes</taxon>
        <taxon>Trebouxiophyceae</taxon>
        <taxon>Chlorellales</taxon>
        <taxon>Chlorellaceae</taxon>
        <taxon>Apatococcus</taxon>
    </lineage>
</organism>
<reference evidence="2 3" key="1">
    <citation type="journal article" date="2024" name="Nat. Commun.">
        <title>Phylogenomics reveals the evolutionary origins of lichenization in chlorophyte algae.</title>
        <authorList>
            <person name="Puginier C."/>
            <person name="Libourel C."/>
            <person name="Otte J."/>
            <person name="Skaloud P."/>
            <person name="Haon M."/>
            <person name="Grisel S."/>
            <person name="Petersen M."/>
            <person name="Berrin J.G."/>
            <person name="Delaux P.M."/>
            <person name="Dal Grande F."/>
            <person name="Keller J."/>
        </authorList>
    </citation>
    <scope>NUCLEOTIDE SEQUENCE [LARGE SCALE GENOMIC DNA]</scope>
    <source>
        <strain evidence="2 3">SAG 2523</strain>
    </source>
</reference>
<keyword evidence="3" id="KW-1185">Reference proteome</keyword>
<evidence type="ECO:0000313" key="2">
    <source>
        <dbReference type="EMBL" id="KAK9855746.1"/>
    </source>
</evidence>
<sequence length="640" mass="68768">MVLQRVLELARKSDPNPDPAGAPGMCLHGGQASRPFWVSVMNPVFEDGELVLEFSFKNPCGQGSSSFSREEARPLGYLGEFLFSIHVHMNQPQLSQRDWRLLNKWLISARLEDLHALSPAFKQAVLDWARSMPSLINGRNCVPEGQPGVTDDGWRRWTHDAIDKLMAQYSRPLGDLPPQIMACLKQAHYTLGAGSFDGDGLTGFGTPGGSGRPFKGLEPATPQPAQSSEITSYKRSRVGPLQGQSKSSATFGSANLEGLNAATPSWQGHSGPANPFLQQLQSDAEACRPEKEARRGSTEGLRRSSRHRTHSAFPSRDLSDLSEETLAILEPLELSDLQELEACLAEGQPDEVQTSLESDAGQHSRLLSDARSRQDIQRSSGGAVIVGKASWMGCLLPPDLLDIDPEAFPVFKRKREVWEGPPASKLELHKTLDHLENNEIGIADMAGSLSSASLQPTLLDDPFALESLPDPPLPSLAVSGRDPSAARPSQTPDMGLGRRMLHHSTTPPTGYGSRVVSGGMTSAAMASHEELMGLPLVGGPRTRSISAPIVRQGPAILRSKLSPHRGPGSVRTPTPVGMWLPEAPGGVLRSGDPTRHDPTHPLGDLDLSPTAFPLRESSSISWGTIEAIAAGYVPALDGTS</sequence>
<feature type="compositionally biased region" description="Polar residues" evidence="1">
    <location>
        <begin position="223"/>
        <end position="233"/>
    </location>
</feature>
<feature type="region of interest" description="Disordered" evidence="1">
    <location>
        <begin position="559"/>
        <end position="579"/>
    </location>
</feature>
<feature type="region of interest" description="Disordered" evidence="1">
    <location>
        <begin position="463"/>
        <end position="512"/>
    </location>
</feature>
<feature type="compositionally biased region" description="Polar residues" evidence="1">
    <location>
        <begin position="242"/>
        <end position="251"/>
    </location>
</feature>
<feature type="region of interest" description="Disordered" evidence="1">
    <location>
        <begin position="284"/>
        <end position="318"/>
    </location>
</feature>
<dbReference type="Proteomes" id="UP001485043">
    <property type="component" value="Unassembled WGS sequence"/>
</dbReference>